<evidence type="ECO:0000313" key="1">
    <source>
        <dbReference type="EMBL" id="MWT84536.1"/>
    </source>
</evidence>
<reference evidence="1 2" key="1">
    <citation type="submission" date="2019-12" db="EMBL/GenBank/DDBJ databases">
        <title>Enteriobacteria Tanzani isolates_8377-8380.</title>
        <authorList>
            <person name="Subbiah M."/>
            <person name="Call D."/>
        </authorList>
    </citation>
    <scope>NUCLEOTIDE SEQUENCE [LARGE SCALE GENOMIC DNA]</scope>
    <source>
        <strain evidence="1 2">8378wC7</strain>
    </source>
</reference>
<dbReference type="AlphaFoldDB" id="A0A6L7CHX3"/>
<evidence type="ECO:0000313" key="2">
    <source>
        <dbReference type="Proteomes" id="UP000480485"/>
    </source>
</evidence>
<evidence type="ECO:0008006" key="3">
    <source>
        <dbReference type="Google" id="ProtNLM"/>
    </source>
</evidence>
<sequence length="86" mass="10172">MGKKDSNHQIIYRGQVLERLTLGDWVFFQRPKECGGGFWLGRIYEDCFWLELEFPVSLYDGLGFLMEVTRVEQRSDEVDANYPLFD</sequence>
<accession>A0A6L7CHX3</accession>
<gene>
    <name evidence="1" type="ORF">GP954_04965</name>
</gene>
<proteinExistence type="predicted"/>
<name>A0A6L7CHX3_ECOLX</name>
<organism evidence="1 2">
    <name type="scientific">Escherichia coli</name>
    <dbReference type="NCBI Taxonomy" id="562"/>
    <lineage>
        <taxon>Bacteria</taxon>
        <taxon>Pseudomonadati</taxon>
        <taxon>Pseudomonadota</taxon>
        <taxon>Gammaproteobacteria</taxon>
        <taxon>Enterobacterales</taxon>
        <taxon>Enterobacteriaceae</taxon>
        <taxon>Escherichia</taxon>
    </lineage>
</organism>
<protein>
    <recommendedName>
        <fullName evidence="3">LF-82</fullName>
    </recommendedName>
</protein>
<comment type="caution">
    <text evidence="1">The sequence shown here is derived from an EMBL/GenBank/DDBJ whole genome shotgun (WGS) entry which is preliminary data.</text>
</comment>
<dbReference type="EMBL" id="WTRN01000033">
    <property type="protein sequence ID" value="MWT84536.1"/>
    <property type="molecule type" value="Genomic_DNA"/>
</dbReference>
<dbReference type="Proteomes" id="UP000480485">
    <property type="component" value="Unassembled WGS sequence"/>
</dbReference>